<dbReference type="Gene3D" id="1.10.760.10">
    <property type="entry name" value="Cytochrome c-like domain"/>
    <property type="match status" value="1"/>
</dbReference>
<gene>
    <name evidence="11" type="ORF">SAMN04490248_13917</name>
</gene>
<evidence type="ECO:0000259" key="10">
    <source>
        <dbReference type="PROSITE" id="PS51007"/>
    </source>
</evidence>
<evidence type="ECO:0000256" key="4">
    <source>
        <dbReference type="ARBA" id="ARBA00022660"/>
    </source>
</evidence>
<dbReference type="PANTHER" id="PTHR35008:SF4">
    <property type="entry name" value="BLL4482 PROTEIN"/>
    <property type="match status" value="1"/>
</dbReference>
<organism evidence="11 12">
    <name type="scientific">Salinihabitans flavidus</name>
    <dbReference type="NCBI Taxonomy" id="569882"/>
    <lineage>
        <taxon>Bacteria</taxon>
        <taxon>Pseudomonadati</taxon>
        <taxon>Pseudomonadota</taxon>
        <taxon>Alphaproteobacteria</taxon>
        <taxon>Rhodobacterales</taxon>
        <taxon>Roseobacteraceae</taxon>
        <taxon>Salinihabitans</taxon>
    </lineage>
</organism>
<feature type="compositionally biased region" description="Basic and acidic residues" evidence="9">
    <location>
        <begin position="76"/>
        <end position="96"/>
    </location>
</feature>
<dbReference type="InterPro" id="IPR009056">
    <property type="entry name" value="Cyt_c-like_dom"/>
</dbReference>
<dbReference type="InterPro" id="IPR051459">
    <property type="entry name" value="Cytochrome_c-type_DH"/>
</dbReference>
<feature type="domain" description="Cytochrome c" evidence="10">
    <location>
        <begin position="48"/>
        <end position="149"/>
    </location>
</feature>
<dbReference type="GO" id="GO:0020037">
    <property type="term" value="F:heme binding"/>
    <property type="evidence" value="ECO:0007669"/>
    <property type="project" value="InterPro"/>
</dbReference>
<evidence type="ECO:0000256" key="5">
    <source>
        <dbReference type="ARBA" id="ARBA00022723"/>
    </source>
</evidence>
<reference evidence="11 12" key="1">
    <citation type="submission" date="2016-10" db="EMBL/GenBank/DDBJ databases">
        <authorList>
            <person name="de Groot N.N."/>
        </authorList>
    </citation>
    <scope>NUCLEOTIDE SEQUENCE [LARGE SCALE GENOMIC DNA]</scope>
    <source>
        <strain evidence="11 12">DSM 27842</strain>
    </source>
</reference>
<evidence type="ECO:0000313" key="12">
    <source>
        <dbReference type="Proteomes" id="UP000198893"/>
    </source>
</evidence>
<comment type="cofactor">
    <cofactor evidence="1">
        <name>heme c</name>
        <dbReference type="ChEBI" id="CHEBI:61717"/>
    </cofactor>
</comment>
<keyword evidence="6" id="KW-0249">Electron transport</keyword>
<dbReference type="EMBL" id="FODS01000039">
    <property type="protein sequence ID" value="SEP21309.1"/>
    <property type="molecule type" value="Genomic_DNA"/>
</dbReference>
<dbReference type="PRINTS" id="PR00605">
    <property type="entry name" value="CYTCHROMECIC"/>
</dbReference>
<dbReference type="SUPFAM" id="SSF46626">
    <property type="entry name" value="Cytochrome c"/>
    <property type="match status" value="1"/>
</dbReference>
<keyword evidence="2" id="KW-0813">Transport</keyword>
<dbReference type="InterPro" id="IPR036909">
    <property type="entry name" value="Cyt_c-like_dom_sf"/>
</dbReference>
<keyword evidence="12" id="KW-1185">Reference proteome</keyword>
<evidence type="ECO:0000256" key="9">
    <source>
        <dbReference type="SAM" id="MobiDB-lite"/>
    </source>
</evidence>
<dbReference type="PANTHER" id="PTHR35008">
    <property type="entry name" value="BLL4482 PROTEIN-RELATED"/>
    <property type="match status" value="1"/>
</dbReference>
<evidence type="ECO:0000256" key="6">
    <source>
        <dbReference type="ARBA" id="ARBA00022982"/>
    </source>
</evidence>
<dbReference type="GO" id="GO:0005506">
    <property type="term" value="F:iron ion binding"/>
    <property type="evidence" value="ECO:0007669"/>
    <property type="project" value="InterPro"/>
</dbReference>
<keyword evidence="4" id="KW-0679">Respiratory chain</keyword>
<protein>
    <submittedName>
        <fullName evidence="11">Cytochrome C oxidase, cbb3-type, subunit III</fullName>
    </submittedName>
</protein>
<feature type="region of interest" description="Disordered" evidence="9">
    <location>
        <begin position="75"/>
        <end position="96"/>
    </location>
</feature>
<keyword evidence="5 8" id="KW-0479">Metal-binding</keyword>
<dbReference type="InterPro" id="IPR008168">
    <property type="entry name" value="Cyt_C_IC"/>
</dbReference>
<dbReference type="PROSITE" id="PS51007">
    <property type="entry name" value="CYTC"/>
    <property type="match status" value="1"/>
</dbReference>
<dbReference type="GO" id="GO:0009055">
    <property type="term" value="F:electron transfer activity"/>
    <property type="evidence" value="ECO:0007669"/>
    <property type="project" value="InterPro"/>
</dbReference>
<evidence type="ECO:0000256" key="7">
    <source>
        <dbReference type="ARBA" id="ARBA00023004"/>
    </source>
</evidence>
<evidence type="ECO:0000313" key="11">
    <source>
        <dbReference type="EMBL" id="SEP21309.1"/>
    </source>
</evidence>
<accession>A0A1H8W0Y3</accession>
<dbReference type="STRING" id="569882.SAMN04490248_13917"/>
<name>A0A1H8W0Y3_9RHOB</name>
<dbReference type="OrthoDB" id="9811281at2"/>
<evidence type="ECO:0000256" key="8">
    <source>
        <dbReference type="PROSITE-ProRule" id="PRU00433"/>
    </source>
</evidence>
<dbReference type="Proteomes" id="UP000198893">
    <property type="component" value="Unassembled WGS sequence"/>
</dbReference>
<evidence type="ECO:0000256" key="2">
    <source>
        <dbReference type="ARBA" id="ARBA00022448"/>
    </source>
</evidence>
<evidence type="ECO:0000256" key="3">
    <source>
        <dbReference type="ARBA" id="ARBA00022617"/>
    </source>
</evidence>
<sequence>MGARDMKTAILIAAPVVLGLAGASVWLALRDAPQAALDPTVPVMPATVDIAQGEALYAQNCAACHGANLEGQTEWRTPDADGRLPAPPHDETGHTWHHPDRVLFQYTKLGGRDALALQGVELDSGMPAFGDVLTDREIWTILAYIQSTWPERASAVHAERTAADLAKEGN</sequence>
<keyword evidence="7 8" id="KW-0408">Iron</keyword>
<dbReference type="Pfam" id="PF13442">
    <property type="entry name" value="Cytochrome_CBB3"/>
    <property type="match status" value="1"/>
</dbReference>
<proteinExistence type="predicted"/>
<keyword evidence="3 8" id="KW-0349">Heme</keyword>
<dbReference type="AlphaFoldDB" id="A0A1H8W0Y3"/>
<evidence type="ECO:0000256" key="1">
    <source>
        <dbReference type="ARBA" id="ARBA00001926"/>
    </source>
</evidence>